<comment type="caution">
    <text evidence="2">The sequence shown here is derived from an EMBL/GenBank/DDBJ whole genome shotgun (WGS) entry which is preliminary data.</text>
</comment>
<protein>
    <submittedName>
        <fullName evidence="2">Uncharacterized protein</fullName>
    </submittedName>
</protein>
<evidence type="ECO:0000313" key="2">
    <source>
        <dbReference type="EMBL" id="KAJ4439829.1"/>
    </source>
</evidence>
<dbReference type="EMBL" id="JAJSOF020000017">
    <property type="protein sequence ID" value="KAJ4439829.1"/>
    <property type="molecule type" value="Genomic_DNA"/>
</dbReference>
<evidence type="ECO:0000313" key="3">
    <source>
        <dbReference type="Proteomes" id="UP001148838"/>
    </source>
</evidence>
<feature type="region of interest" description="Disordered" evidence="1">
    <location>
        <begin position="261"/>
        <end position="280"/>
    </location>
</feature>
<sequence length="336" mass="37568">MEGRETNHSGTGDRYIIPYGSSRQHAVKWVKCKKCIGICTVMQKGETESIHASSHGCTPVHLLSTSARLVKVVAVTLSTGRPAQGAHPAEHPVATHPQADHAPYQSIVLTYGGHGTCAQVARSVLLFYCLAYRGRADKAGFQSPYGTMDNGMMFEKHIKNILAGPDSNENLWLKTKQKPVEFEIRRRKWGWLGHTLRRPPDDPTRKALDWNPQGSRGIGRPKITWKRTVLTEAKTMGKTWSEIKAFARNRVNYLNRIRTHGRAQPRARVPTANPTPRHATPAGGLFALFKIHQYKHRCHGMERNGIYGGGTMTQHYDLLRSIALTLKLDEFPNPTG</sequence>
<keyword evidence="3" id="KW-1185">Reference proteome</keyword>
<gene>
    <name evidence="2" type="ORF">ANN_07957</name>
</gene>
<reference evidence="2 3" key="1">
    <citation type="journal article" date="2022" name="Allergy">
        <title>Genome assembly and annotation of Periplaneta americana reveal a comprehensive cockroach allergen profile.</title>
        <authorList>
            <person name="Wang L."/>
            <person name="Xiong Q."/>
            <person name="Saelim N."/>
            <person name="Wang L."/>
            <person name="Nong W."/>
            <person name="Wan A.T."/>
            <person name="Shi M."/>
            <person name="Liu X."/>
            <person name="Cao Q."/>
            <person name="Hui J.H.L."/>
            <person name="Sookrung N."/>
            <person name="Leung T.F."/>
            <person name="Tungtrongchitr A."/>
            <person name="Tsui S.K.W."/>
        </authorList>
    </citation>
    <scope>NUCLEOTIDE SEQUENCE [LARGE SCALE GENOMIC DNA]</scope>
    <source>
        <strain evidence="2">PWHHKU_190912</strain>
    </source>
</reference>
<evidence type="ECO:0000256" key="1">
    <source>
        <dbReference type="SAM" id="MobiDB-lite"/>
    </source>
</evidence>
<proteinExistence type="predicted"/>
<dbReference type="Proteomes" id="UP001148838">
    <property type="component" value="Unassembled WGS sequence"/>
</dbReference>
<accession>A0ABQ8T043</accession>
<name>A0ABQ8T043_PERAM</name>
<organism evidence="2 3">
    <name type="scientific">Periplaneta americana</name>
    <name type="common">American cockroach</name>
    <name type="synonym">Blatta americana</name>
    <dbReference type="NCBI Taxonomy" id="6978"/>
    <lineage>
        <taxon>Eukaryota</taxon>
        <taxon>Metazoa</taxon>
        <taxon>Ecdysozoa</taxon>
        <taxon>Arthropoda</taxon>
        <taxon>Hexapoda</taxon>
        <taxon>Insecta</taxon>
        <taxon>Pterygota</taxon>
        <taxon>Neoptera</taxon>
        <taxon>Polyneoptera</taxon>
        <taxon>Dictyoptera</taxon>
        <taxon>Blattodea</taxon>
        <taxon>Blattoidea</taxon>
        <taxon>Blattidae</taxon>
        <taxon>Blattinae</taxon>
        <taxon>Periplaneta</taxon>
    </lineage>
</organism>